<feature type="region of interest" description="Disordered" evidence="10">
    <location>
        <begin position="462"/>
        <end position="488"/>
    </location>
</feature>
<organism evidence="13 14">
    <name type="scientific">Nonomuraea helvata</name>
    <dbReference type="NCBI Taxonomy" id="37484"/>
    <lineage>
        <taxon>Bacteria</taxon>
        <taxon>Bacillati</taxon>
        <taxon>Actinomycetota</taxon>
        <taxon>Actinomycetes</taxon>
        <taxon>Streptosporangiales</taxon>
        <taxon>Streptosporangiaceae</taxon>
        <taxon>Nonomuraea</taxon>
    </lineage>
</organism>
<evidence type="ECO:0000256" key="3">
    <source>
        <dbReference type="ARBA" id="ARBA00022553"/>
    </source>
</evidence>
<evidence type="ECO:0000256" key="7">
    <source>
        <dbReference type="ARBA" id="ARBA00022840"/>
    </source>
</evidence>
<dbReference type="PANTHER" id="PTHR24421">
    <property type="entry name" value="NITRATE/NITRITE SENSOR PROTEIN NARX-RELATED"/>
    <property type="match status" value="1"/>
</dbReference>
<dbReference type="GO" id="GO:0016301">
    <property type="term" value="F:kinase activity"/>
    <property type="evidence" value="ECO:0007669"/>
    <property type="project" value="UniProtKB-KW"/>
</dbReference>
<dbReference type="EC" id="2.7.13.3" evidence="2"/>
<dbReference type="InterPro" id="IPR011712">
    <property type="entry name" value="Sig_transdc_His_kin_sub3_dim/P"/>
</dbReference>
<evidence type="ECO:0000256" key="5">
    <source>
        <dbReference type="ARBA" id="ARBA00022741"/>
    </source>
</evidence>
<protein>
    <recommendedName>
        <fullName evidence="2">histidine kinase</fullName>
        <ecNumber evidence="2">2.7.13.3</ecNumber>
    </recommendedName>
</protein>
<evidence type="ECO:0000256" key="11">
    <source>
        <dbReference type="SAM" id="Phobius"/>
    </source>
</evidence>
<dbReference type="Pfam" id="PF02518">
    <property type="entry name" value="HATPase_c"/>
    <property type="match status" value="1"/>
</dbReference>
<evidence type="ECO:0000256" key="10">
    <source>
        <dbReference type="SAM" id="MobiDB-lite"/>
    </source>
</evidence>
<feature type="coiled-coil region" evidence="9">
    <location>
        <begin position="194"/>
        <end position="221"/>
    </location>
</feature>
<feature type="compositionally biased region" description="Pro residues" evidence="10">
    <location>
        <begin position="472"/>
        <end position="481"/>
    </location>
</feature>
<dbReference type="PANTHER" id="PTHR24421:SF10">
    <property type="entry name" value="NITRATE_NITRITE SENSOR PROTEIN NARQ"/>
    <property type="match status" value="1"/>
</dbReference>
<evidence type="ECO:0000256" key="8">
    <source>
        <dbReference type="ARBA" id="ARBA00023012"/>
    </source>
</evidence>
<dbReference type="Gene3D" id="1.20.5.1930">
    <property type="match status" value="1"/>
</dbReference>
<dbReference type="CDD" id="cd16917">
    <property type="entry name" value="HATPase_UhpB-NarQ-NarX-like"/>
    <property type="match status" value="1"/>
</dbReference>
<dbReference type="EMBL" id="JBHMBW010000012">
    <property type="protein sequence ID" value="MFB9624796.1"/>
    <property type="molecule type" value="Genomic_DNA"/>
</dbReference>
<evidence type="ECO:0000259" key="12">
    <source>
        <dbReference type="PROSITE" id="PS50109"/>
    </source>
</evidence>
<dbReference type="RefSeq" id="WP_344985146.1">
    <property type="nucleotide sequence ID" value="NZ_BAAAXV010000001.1"/>
</dbReference>
<keyword evidence="4" id="KW-0808">Transferase</keyword>
<dbReference type="PROSITE" id="PS50109">
    <property type="entry name" value="HIS_KIN"/>
    <property type="match status" value="1"/>
</dbReference>
<dbReference type="InterPro" id="IPR036890">
    <property type="entry name" value="HATPase_C_sf"/>
</dbReference>
<keyword evidence="11" id="KW-0812">Transmembrane</keyword>
<keyword evidence="9" id="KW-0175">Coiled coil</keyword>
<keyword evidence="11" id="KW-0472">Membrane</keyword>
<dbReference type="InterPro" id="IPR003594">
    <property type="entry name" value="HATPase_dom"/>
</dbReference>
<comment type="catalytic activity">
    <reaction evidence="1">
        <text>ATP + protein L-histidine = ADP + protein N-phospho-L-histidine.</text>
        <dbReference type="EC" id="2.7.13.3"/>
    </reaction>
</comment>
<feature type="transmembrane region" description="Helical" evidence="11">
    <location>
        <begin position="128"/>
        <end position="145"/>
    </location>
</feature>
<name>A0ABV5RZF1_9ACTN</name>
<keyword evidence="6 13" id="KW-0418">Kinase</keyword>
<evidence type="ECO:0000313" key="14">
    <source>
        <dbReference type="Proteomes" id="UP001589532"/>
    </source>
</evidence>
<reference evidence="13 14" key="1">
    <citation type="submission" date="2024-09" db="EMBL/GenBank/DDBJ databases">
        <authorList>
            <person name="Sun Q."/>
            <person name="Mori K."/>
        </authorList>
    </citation>
    <scope>NUCLEOTIDE SEQUENCE [LARGE SCALE GENOMIC DNA]</scope>
    <source>
        <strain evidence="13 14">JCM 3143</strain>
    </source>
</reference>
<evidence type="ECO:0000256" key="1">
    <source>
        <dbReference type="ARBA" id="ARBA00000085"/>
    </source>
</evidence>
<sequence length="488" mass="51551">MDTTAIAARWRRAWSALLRPDGTLPHLPRRSWVFDALVMLCVLAYALQSLSAYTAVRMIGRQVIPIWVTVLPSVSVHHQSPAIPPVQVAVEVVLSTFPLALRRRFPLSVFVVVVGAKLLYHVSGGLEPTFAVLPAMIAAYSALVYSPHRIAAVTSVMATAVIATFGGFGKLPPIPSALLPIVVIVPAGLAFSMINTWKQRAEATREKLRALQAEQQAAARLAVERERARLAGELHDVVTHNVSVMVIQAGAARMALESDLDQAREALLAVETGGRAAMSELRYAMGLLTLDSDPADEIGMLDTPANALGTDISHDHQPPGCDAAEPTAADLAPRPGLAQAPALVERLRRTGVPIELTVTGTPVALLPGADLAAYRVVQEALTNTVKHAHGASVKVSVAYSPTRVTVDVADTGGVPTASANSGTGHGLTGLRERLAVYHGTLHAAERPTGGFRVRAVIPIETPHPNDALHRPAPAPAGPPNDAPRGKGR</sequence>
<dbReference type="Proteomes" id="UP001589532">
    <property type="component" value="Unassembled WGS sequence"/>
</dbReference>
<gene>
    <name evidence="13" type="ORF">ACFFSA_17040</name>
</gene>
<keyword evidence="5" id="KW-0547">Nucleotide-binding</keyword>
<dbReference type="InterPro" id="IPR005467">
    <property type="entry name" value="His_kinase_dom"/>
</dbReference>
<keyword evidence="3" id="KW-0597">Phosphoprotein</keyword>
<feature type="transmembrane region" description="Helical" evidence="11">
    <location>
        <begin position="177"/>
        <end position="197"/>
    </location>
</feature>
<feature type="transmembrane region" description="Helical" evidence="11">
    <location>
        <begin position="105"/>
        <end position="122"/>
    </location>
</feature>
<evidence type="ECO:0000256" key="2">
    <source>
        <dbReference type="ARBA" id="ARBA00012438"/>
    </source>
</evidence>
<comment type="caution">
    <text evidence="13">The sequence shown here is derived from an EMBL/GenBank/DDBJ whole genome shotgun (WGS) entry which is preliminary data.</text>
</comment>
<dbReference type="Pfam" id="PF07730">
    <property type="entry name" value="HisKA_3"/>
    <property type="match status" value="1"/>
</dbReference>
<evidence type="ECO:0000256" key="9">
    <source>
        <dbReference type="SAM" id="Coils"/>
    </source>
</evidence>
<keyword evidence="8" id="KW-0902">Two-component regulatory system</keyword>
<feature type="domain" description="Histidine kinase" evidence="12">
    <location>
        <begin position="375"/>
        <end position="461"/>
    </location>
</feature>
<dbReference type="InterPro" id="IPR050482">
    <property type="entry name" value="Sensor_HK_TwoCompSys"/>
</dbReference>
<keyword evidence="14" id="KW-1185">Reference proteome</keyword>
<accession>A0ABV5RZF1</accession>
<feature type="transmembrane region" description="Helical" evidence="11">
    <location>
        <begin position="32"/>
        <end position="56"/>
    </location>
</feature>
<dbReference type="SUPFAM" id="SSF55874">
    <property type="entry name" value="ATPase domain of HSP90 chaperone/DNA topoisomerase II/histidine kinase"/>
    <property type="match status" value="1"/>
</dbReference>
<evidence type="ECO:0000256" key="6">
    <source>
        <dbReference type="ARBA" id="ARBA00022777"/>
    </source>
</evidence>
<feature type="transmembrane region" description="Helical" evidence="11">
    <location>
        <begin position="152"/>
        <end position="171"/>
    </location>
</feature>
<keyword evidence="7" id="KW-0067">ATP-binding</keyword>
<evidence type="ECO:0000256" key="4">
    <source>
        <dbReference type="ARBA" id="ARBA00022679"/>
    </source>
</evidence>
<dbReference type="SMART" id="SM00387">
    <property type="entry name" value="HATPase_c"/>
    <property type="match status" value="1"/>
</dbReference>
<dbReference type="Gene3D" id="3.30.565.10">
    <property type="entry name" value="Histidine kinase-like ATPase, C-terminal domain"/>
    <property type="match status" value="1"/>
</dbReference>
<keyword evidence="11" id="KW-1133">Transmembrane helix</keyword>
<proteinExistence type="predicted"/>
<evidence type="ECO:0000313" key="13">
    <source>
        <dbReference type="EMBL" id="MFB9624796.1"/>
    </source>
</evidence>
<feature type="region of interest" description="Disordered" evidence="10">
    <location>
        <begin position="313"/>
        <end position="333"/>
    </location>
</feature>